<evidence type="ECO:0000313" key="2">
    <source>
        <dbReference type="EMBL" id="PFG74774.1"/>
    </source>
</evidence>
<dbReference type="Proteomes" id="UP000223071">
    <property type="component" value="Unassembled WGS sequence"/>
</dbReference>
<feature type="transmembrane region" description="Helical" evidence="1">
    <location>
        <begin position="278"/>
        <end position="297"/>
    </location>
</feature>
<feature type="transmembrane region" description="Helical" evidence="1">
    <location>
        <begin position="115"/>
        <end position="137"/>
    </location>
</feature>
<evidence type="ECO:0000256" key="1">
    <source>
        <dbReference type="SAM" id="Phobius"/>
    </source>
</evidence>
<evidence type="ECO:0008006" key="4">
    <source>
        <dbReference type="Google" id="ProtNLM"/>
    </source>
</evidence>
<keyword evidence="1" id="KW-0472">Membrane</keyword>
<feature type="transmembrane region" description="Helical" evidence="1">
    <location>
        <begin position="303"/>
        <end position="322"/>
    </location>
</feature>
<protein>
    <recommendedName>
        <fullName evidence="4">Glycosyltransferase RgtA/B/C/D-like domain-containing protein</fullName>
    </recommendedName>
</protein>
<feature type="transmembrane region" description="Helical" evidence="1">
    <location>
        <begin position="85"/>
        <end position="103"/>
    </location>
</feature>
<dbReference type="RefSeq" id="WP_133117588.1">
    <property type="nucleotide sequence ID" value="NZ_PDJQ01000001.1"/>
</dbReference>
<feature type="transmembrane region" description="Helical" evidence="1">
    <location>
        <begin position="245"/>
        <end position="266"/>
    </location>
</feature>
<proteinExistence type="predicted"/>
<feature type="transmembrane region" description="Helical" evidence="1">
    <location>
        <begin position="195"/>
        <end position="217"/>
    </location>
</feature>
<dbReference type="EMBL" id="PDJQ01000001">
    <property type="protein sequence ID" value="PFG74774.1"/>
    <property type="molecule type" value="Genomic_DNA"/>
</dbReference>
<keyword evidence="3" id="KW-1185">Reference proteome</keyword>
<feature type="transmembrane region" description="Helical" evidence="1">
    <location>
        <begin position="157"/>
        <end position="183"/>
    </location>
</feature>
<feature type="transmembrane region" description="Helical" evidence="1">
    <location>
        <begin position="366"/>
        <end position="385"/>
    </location>
</feature>
<accession>A0A2A9HFJ3</accession>
<comment type="caution">
    <text evidence="2">The sequence shown here is derived from an EMBL/GenBank/DDBJ whole genome shotgun (WGS) entry which is preliminary data.</text>
</comment>
<keyword evidence="1" id="KW-1133">Transmembrane helix</keyword>
<sequence>MTEASLPAGRPTIPVAALAWAAATAAYAGMRIAALLSLPVGGVELWSLSGAWQARAGFDDPRYVPTLFQAVSAALLQLSESETPSRLLALAAALTVPWSLYALRRSIGEPAAIAALLLLAFDPLQLVLGPAASLAALDLPLAFGSLALLQSLGPRPWLLGLLGFLWATSGPVCLPLLLAAAVVAPQVRSVPWLHVAAAVVGSLGGVVLASVGFGFGWQGVTVPPFDAFALGFNEHWASETSRRLFVLYAWGPALVAAAGLAVEVLNRKSRAFPPGLDRVVAAWFPAAAAWLFLAGGARDLLPVSAVTAAAAIPAGSALARLIDRLGEVDWRNAGWPLAAALGAVLVVVGPLLDWARLDRVGRSTEVAAVIVLAGVAAGGITLVARSPRNRPAAILPFAAAAVIPWLAGGFAVATGSPNEPLPSPVTTLQAAEIRDIVTGPARDPAGVVAIHPDLADALTWPLRGSRGLVVTSRIPPNASVVVWQVGGPPSDGYRTFEGRWVLVRERRGPEPGFLDYLRWLANRNTLPVRDLQAAVYAREQP</sequence>
<evidence type="ECO:0000313" key="3">
    <source>
        <dbReference type="Proteomes" id="UP000223071"/>
    </source>
</evidence>
<feature type="transmembrane region" description="Helical" evidence="1">
    <location>
        <begin position="392"/>
        <end position="413"/>
    </location>
</feature>
<name>A0A2A9HFJ3_TEPT2</name>
<feature type="transmembrane region" description="Helical" evidence="1">
    <location>
        <begin position="12"/>
        <end position="38"/>
    </location>
</feature>
<keyword evidence="1" id="KW-0812">Transmembrane</keyword>
<organism evidence="2 3">
    <name type="scientific">Tepidiforma thermophila (strain KCTC 52669 / CGMCC 1.13589 / G233)</name>
    <dbReference type="NCBI Taxonomy" id="2761530"/>
    <lineage>
        <taxon>Bacteria</taxon>
        <taxon>Bacillati</taxon>
        <taxon>Chloroflexota</taxon>
        <taxon>Tepidiformia</taxon>
        <taxon>Tepidiformales</taxon>
        <taxon>Tepidiformaceae</taxon>
        <taxon>Tepidiforma</taxon>
    </lineage>
</organism>
<dbReference type="AlphaFoldDB" id="A0A2A9HFJ3"/>
<gene>
    <name evidence="2" type="ORF">A9A59_2015</name>
</gene>
<reference evidence="2 3" key="1">
    <citation type="submission" date="2017-09" db="EMBL/GenBank/DDBJ databases">
        <title>Sequencing the genomes of two abundant thermophiles in Great Basin hot springs: Thermocrinis jamiesonii and novel Chloroflexi Thermoflexus hugenholtzii.</title>
        <authorList>
            <person name="Hedlund B."/>
        </authorList>
    </citation>
    <scope>NUCLEOTIDE SEQUENCE [LARGE SCALE GENOMIC DNA]</scope>
    <source>
        <strain evidence="2 3">G233</strain>
    </source>
</reference>
<feature type="transmembrane region" description="Helical" evidence="1">
    <location>
        <begin position="334"/>
        <end position="354"/>
    </location>
</feature>